<feature type="binding site" evidence="13">
    <location>
        <position position="268"/>
    </location>
    <ligand>
        <name>ATP</name>
        <dbReference type="ChEBI" id="CHEBI:30616"/>
    </ligand>
</feature>
<dbReference type="EMBL" id="CP046640">
    <property type="protein sequence ID" value="QTL99321.1"/>
    <property type="molecule type" value="Genomic_DNA"/>
</dbReference>
<comment type="subcellular location">
    <subcellularLocation>
        <location evidence="1 13">Cytoplasm</location>
    </subcellularLocation>
</comment>
<dbReference type="Proteomes" id="UP000665020">
    <property type="component" value="Chromosome"/>
</dbReference>
<protein>
    <recommendedName>
        <fullName evidence="13">Cysteine--tRNA ligase</fullName>
        <ecNumber evidence="13">6.1.1.16</ecNumber>
    </recommendedName>
    <alternativeName>
        <fullName evidence="13">Cysteinyl-tRNA synthetase</fullName>
        <shortName evidence="13">CysRS</shortName>
    </alternativeName>
</protein>
<evidence type="ECO:0000256" key="1">
    <source>
        <dbReference type="ARBA" id="ARBA00004496"/>
    </source>
</evidence>
<comment type="cofactor">
    <cofactor evidence="13">
        <name>Zn(2+)</name>
        <dbReference type="ChEBI" id="CHEBI:29105"/>
    </cofactor>
    <text evidence="13">Binds 1 zinc ion per subunit.</text>
</comment>
<dbReference type="InterPro" id="IPR024909">
    <property type="entry name" value="Cys-tRNA/MSH_ligase"/>
</dbReference>
<dbReference type="InterPro" id="IPR014729">
    <property type="entry name" value="Rossmann-like_a/b/a_fold"/>
</dbReference>
<evidence type="ECO:0000256" key="3">
    <source>
        <dbReference type="ARBA" id="ARBA00011245"/>
    </source>
</evidence>
<dbReference type="GO" id="GO:0004817">
    <property type="term" value="F:cysteine-tRNA ligase activity"/>
    <property type="evidence" value="ECO:0007669"/>
    <property type="project" value="UniProtKB-UniRule"/>
</dbReference>
<evidence type="ECO:0000256" key="7">
    <source>
        <dbReference type="ARBA" id="ARBA00022741"/>
    </source>
</evidence>
<evidence type="ECO:0000256" key="13">
    <source>
        <dbReference type="HAMAP-Rule" id="MF_00041"/>
    </source>
</evidence>
<feature type="binding site" evidence="13">
    <location>
        <position position="208"/>
    </location>
    <ligand>
        <name>Zn(2+)</name>
        <dbReference type="ChEBI" id="CHEBI:29105"/>
    </ligand>
</feature>
<dbReference type="SUPFAM" id="SSF52374">
    <property type="entry name" value="Nucleotidylyl transferase"/>
    <property type="match status" value="1"/>
</dbReference>
<feature type="domain" description="Cysteinyl-tRNA synthetase class Ia DALR" evidence="15">
    <location>
        <begin position="357"/>
        <end position="425"/>
    </location>
</feature>
<dbReference type="GO" id="GO:0005829">
    <property type="term" value="C:cytosol"/>
    <property type="evidence" value="ECO:0007669"/>
    <property type="project" value="TreeGrafter"/>
</dbReference>
<keyword evidence="11 13" id="KW-0030">Aminoacyl-tRNA synthetase</keyword>
<dbReference type="AlphaFoldDB" id="A0A8A7KD12"/>
<keyword evidence="4 13" id="KW-0963">Cytoplasm</keyword>
<dbReference type="Gene3D" id="1.20.120.1910">
    <property type="entry name" value="Cysteine-tRNA ligase, C-terminal anti-codon recognition domain"/>
    <property type="match status" value="1"/>
</dbReference>
<keyword evidence="7 13" id="KW-0547">Nucleotide-binding</keyword>
<evidence type="ECO:0000259" key="15">
    <source>
        <dbReference type="SMART" id="SM00840"/>
    </source>
</evidence>
<dbReference type="EC" id="6.1.1.16" evidence="13"/>
<gene>
    <name evidence="13" type="primary">cysS</name>
    <name evidence="16" type="ORF">GM661_15835</name>
</gene>
<keyword evidence="17" id="KW-1185">Reference proteome</keyword>
<feature type="short sequence motif" description="'HIGH' region" evidence="13">
    <location>
        <begin position="30"/>
        <end position="40"/>
    </location>
</feature>
<dbReference type="SUPFAM" id="SSF47323">
    <property type="entry name" value="Anticodon-binding domain of a subclass of class I aminoacyl-tRNA synthetases"/>
    <property type="match status" value="1"/>
</dbReference>
<feature type="short sequence motif" description="'KMSKS' region" evidence="13">
    <location>
        <begin position="265"/>
        <end position="269"/>
    </location>
</feature>
<keyword evidence="14" id="KW-0175">Coiled coil</keyword>
<dbReference type="GO" id="GO:0006423">
    <property type="term" value="P:cysteinyl-tRNA aminoacylation"/>
    <property type="evidence" value="ECO:0007669"/>
    <property type="project" value="UniProtKB-UniRule"/>
</dbReference>
<comment type="similarity">
    <text evidence="2 13">Belongs to the class-I aminoacyl-tRNA synthetase family.</text>
</comment>
<dbReference type="PRINTS" id="PR00983">
    <property type="entry name" value="TRNASYNTHCYS"/>
</dbReference>
<evidence type="ECO:0000313" key="17">
    <source>
        <dbReference type="Proteomes" id="UP000665020"/>
    </source>
</evidence>
<keyword evidence="6 13" id="KW-0479">Metal-binding</keyword>
<feature type="binding site" evidence="13">
    <location>
        <position position="28"/>
    </location>
    <ligand>
        <name>Zn(2+)</name>
        <dbReference type="ChEBI" id="CHEBI:29105"/>
    </ligand>
</feature>
<evidence type="ECO:0000256" key="9">
    <source>
        <dbReference type="ARBA" id="ARBA00022840"/>
    </source>
</evidence>
<feature type="binding site" evidence="13">
    <location>
        <position position="237"/>
    </location>
    <ligand>
        <name>Zn(2+)</name>
        <dbReference type="ChEBI" id="CHEBI:29105"/>
    </ligand>
</feature>
<dbReference type="CDD" id="cd00672">
    <property type="entry name" value="CysRS_core"/>
    <property type="match status" value="1"/>
</dbReference>
<dbReference type="InterPro" id="IPR015273">
    <property type="entry name" value="Cys-tRNA-synt_Ia_DALR"/>
</dbReference>
<dbReference type="InterPro" id="IPR015803">
    <property type="entry name" value="Cys-tRNA-ligase"/>
</dbReference>
<dbReference type="PANTHER" id="PTHR10890:SF3">
    <property type="entry name" value="CYSTEINE--TRNA LIGASE, CYTOPLASMIC"/>
    <property type="match status" value="1"/>
</dbReference>
<dbReference type="NCBIfam" id="TIGR00435">
    <property type="entry name" value="cysS"/>
    <property type="match status" value="1"/>
</dbReference>
<sequence length="480" mass="55097">MLKVYNTLTRKKEEFISLKEGKVGMYVCGLTVQNYSHLGHIRSAINYDVIRRYLEYKGYDVTYIMNFTDVNEKIVSRAAEEGLTMMELAEKYARAYLEDISELNIKPATRYVKATDNIDAIIKMIATLLERGYAYEVNGNVYFSVDKFEDYGKLSGRSLDEMQAGARIDVVEEKRNPMDFALWKKAPEGEKEWDSPWGKGWPGWHIECSAMATKYLGDSFDIHGGGSDLIFPHHENEIAQSEACTGHTFAKYWLHNGPVNLKGEKMSKSLGNFFTTRELLEKYKADEIRYFLLTKNYRTPIDFSEEEVETAKAGLKRLSNLSQKLESLLFNNEQLEEVEGNLSTEGIKDTCRKRRIDFEEAMDDDFNTALAIGVIHELVRDINSFINSPDFTLQQKNCTVLKEAYGVFKELTDILGLSLDDKANLNNDEAVNNLMDFILKIREEAREQKDYQLADRIRDGLGELGFLVKDTTQGVEWERV</sequence>
<keyword evidence="8 13" id="KW-0862">Zinc</keyword>
<dbReference type="SMART" id="SM00840">
    <property type="entry name" value="DALR_2"/>
    <property type="match status" value="1"/>
</dbReference>
<comment type="catalytic activity">
    <reaction evidence="12 13">
        <text>tRNA(Cys) + L-cysteine + ATP = L-cysteinyl-tRNA(Cys) + AMP + diphosphate</text>
        <dbReference type="Rhea" id="RHEA:17773"/>
        <dbReference type="Rhea" id="RHEA-COMP:9661"/>
        <dbReference type="Rhea" id="RHEA-COMP:9679"/>
        <dbReference type="ChEBI" id="CHEBI:30616"/>
        <dbReference type="ChEBI" id="CHEBI:33019"/>
        <dbReference type="ChEBI" id="CHEBI:35235"/>
        <dbReference type="ChEBI" id="CHEBI:78442"/>
        <dbReference type="ChEBI" id="CHEBI:78517"/>
        <dbReference type="ChEBI" id="CHEBI:456215"/>
        <dbReference type="EC" id="6.1.1.16"/>
    </reaction>
</comment>
<dbReference type="GO" id="GO:0008270">
    <property type="term" value="F:zinc ion binding"/>
    <property type="evidence" value="ECO:0007669"/>
    <property type="project" value="UniProtKB-UniRule"/>
</dbReference>
<evidence type="ECO:0000313" key="16">
    <source>
        <dbReference type="EMBL" id="QTL99321.1"/>
    </source>
</evidence>
<evidence type="ECO:0000256" key="11">
    <source>
        <dbReference type="ARBA" id="ARBA00023146"/>
    </source>
</evidence>
<dbReference type="Gene3D" id="3.40.50.620">
    <property type="entry name" value="HUPs"/>
    <property type="match status" value="1"/>
</dbReference>
<evidence type="ECO:0000256" key="8">
    <source>
        <dbReference type="ARBA" id="ARBA00022833"/>
    </source>
</evidence>
<feature type="coiled-coil region" evidence="14">
    <location>
        <begin position="301"/>
        <end position="338"/>
    </location>
</feature>
<feature type="binding site" evidence="13">
    <location>
        <position position="233"/>
    </location>
    <ligand>
        <name>Zn(2+)</name>
        <dbReference type="ChEBI" id="CHEBI:29105"/>
    </ligand>
</feature>
<organism evidence="16 17">
    <name type="scientific">Iocasia fonsfrigidae</name>
    <dbReference type="NCBI Taxonomy" id="2682810"/>
    <lineage>
        <taxon>Bacteria</taxon>
        <taxon>Bacillati</taxon>
        <taxon>Bacillota</taxon>
        <taxon>Clostridia</taxon>
        <taxon>Halanaerobiales</taxon>
        <taxon>Halanaerobiaceae</taxon>
        <taxon>Iocasia</taxon>
    </lineage>
</organism>
<dbReference type="RefSeq" id="WP_230867686.1">
    <property type="nucleotide sequence ID" value="NZ_CP046640.1"/>
</dbReference>
<dbReference type="GO" id="GO:0005524">
    <property type="term" value="F:ATP binding"/>
    <property type="evidence" value="ECO:0007669"/>
    <property type="project" value="UniProtKB-UniRule"/>
</dbReference>
<dbReference type="InterPro" id="IPR032678">
    <property type="entry name" value="tRNA-synt_1_cat_dom"/>
</dbReference>
<dbReference type="InterPro" id="IPR009080">
    <property type="entry name" value="tRNAsynth_Ia_anticodon-bd"/>
</dbReference>
<reference evidence="16" key="1">
    <citation type="submission" date="2019-12" db="EMBL/GenBank/DDBJ databases">
        <authorList>
            <person name="zhang j."/>
            <person name="sun C.M."/>
        </authorList>
    </citation>
    <scope>NUCLEOTIDE SEQUENCE</scope>
    <source>
        <strain evidence="16">NS-1</strain>
    </source>
</reference>
<dbReference type="Pfam" id="PF09190">
    <property type="entry name" value="DALR_2"/>
    <property type="match status" value="1"/>
</dbReference>
<proteinExistence type="inferred from homology"/>
<evidence type="ECO:0000256" key="6">
    <source>
        <dbReference type="ARBA" id="ARBA00022723"/>
    </source>
</evidence>
<evidence type="ECO:0000256" key="10">
    <source>
        <dbReference type="ARBA" id="ARBA00022917"/>
    </source>
</evidence>
<dbReference type="HAMAP" id="MF_00041">
    <property type="entry name" value="Cys_tRNA_synth"/>
    <property type="match status" value="1"/>
</dbReference>
<keyword evidence="9 13" id="KW-0067">ATP-binding</keyword>
<dbReference type="KEGG" id="ifn:GM661_15835"/>
<evidence type="ECO:0000256" key="4">
    <source>
        <dbReference type="ARBA" id="ARBA00022490"/>
    </source>
</evidence>
<evidence type="ECO:0000256" key="5">
    <source>
        <dbReference type="ARBA" id="ARBA00022598"/>
    </source>
</evidence>
<evidence type="ECO:0000256" key="2">
    <source>
        <dbReference type="ARBA" id="ARBA00005594"/>
    </source>
</evidence>
<evidence type="ECO:0000256" key="12">
    <source>
        <dbReference type="ARBA" id="ARBA00047398"/>
    </source>
</evidence>
<dbReference type="PANTHER" id="PTHR10890">
    <property type="entry name" value="CYSTEINYL-TRNA SYNTHETASE"/>
    <property type="match status" value="1"/>
</dbReference>
<dbReference type="InterPro" id="IPR056411">
    <property type="entry name" value="CysS_C"/>
</dbReference>
<name>A0A8A7KD12_9FIRM</name>
<dbReference type="Pfam" id="PF01406">
    <property type="entry name" value="tRNA-synt_1e"/>
    <property type="match status" value="1"/>
</dbReference>
<comment type="subunit">
    <text evidence="3 13">Monomer.</text>
</comment>
<dbReference type="FunFam" id="3.40.50.620:FF:000009">
    <property type="entry name" value="Cysteine--tRNA ligase"/>
    <property type="match status" value="1"/>
</dbReference>
<keyword evidence="5 13" id="KW-0436">Ligase</keyword>
<evidence type="ECO:0000256" key="14">
    <source>
        <dbReference type="SAM" id="Coils"/>
    </source>
</evidence>
<keyword evidence="10 13" id="KW-0648">Protein biosynthesis</keyword>
<dbReference type="Pfam" id="PF23493">
    <property type="entry name" value="CysS_C"/>
    <property type="match status" value="1"/>
</dbReference>
<accession>A0A8A7KD12</accession>